<feature type="region of interest" description="Disordered" evidence="1">
    <location>
        <begin position="1"/>
        <end position="27"/>
    </location>
</feature>
<evidence type="ECO:0000256" key="1">
    <source>
        <dbReference type="SAM" id="MobiDB-lite"/>
    </source>
</evidence>
<accession>A0A2S2PNQ1</accession>
<dbReference type="AlphaFoldDB" id="A0A2S2PNQ1"/>
<dbReference type="SUPFAM" id="SSF56112">
    <property type="entry name" value="Protein kinase-like (PK-like)"/>
    <property type="match status" value="1"/>
</dbReference>
<feature type="compositionally biased region" description="Basic and acidic residues" evidence="1">
    <location>
        <begin position="1"/>
        <end position="13"/>
    </location>
</feature>
<feature type="region of interest" description="Disordered" evidence="1">
    <location>
        <begin position="46"/>
        <end position="73"/>
    </location>
</feature>
<evidence type="ECO:0000313" key="2">
    <source>
        <dbReference type="EMBL" id="MBY31043.1"/>
    </source>
</evidence>
<dbReference type="Gene3D" id="1.10.510.10">
    <property type="entry name" value="Transferase(Phosphotransferase) domain 1"/>
    <property type="match status" value="1"/>
</dbReference>
<proteinExistence type="predicted"/>
<dbReference type="InterPro" id="IPR011009">
    <property type="entry name" value="Kinase-like_dom_sf"/>
</dbReference>
<name>A0A2S2PNQ1_SCHGA</name>
<keyword evidence="2" id="KW-0808">Transferase</keyword>
<reference evidence="2" key="1">
    <citation type="submission" date="2018-04" db="EMBL/GenBank/DDBJ databases">
        <title>Transcriptome of Schizaphis graminum biotype I.</title>
        <authorList>
            <person name="Scully E.D."/>
            <person name="Geib S.M."/>
            <person name="Palmer N.A."/>
            <person name="Koch K."/>
            <person name="Bradshaw J."/>
            <person name="Heng-Moss T."/>
            <person name="Sarath G."/>
        </authorList>
    </citation>
    <scope>NUCLEOTIDE SEQUENCE</scope>
</reference>
<dbReference type="EMBL" id="GGMR01018424">
    <property type="protein sequence ID" value="MBY31043.1"/>
    <property type="molecule type" value="Transcribed_RNA"/>
</dbReference>
<feature type="compositionally biased region" description="Low complexity" evidence="1">
    <location>
        <begin position="56"/>
        <end position="73"/>
    </location>
</feature>
<keyword evidence="2" id="KW-0418">Kinase</keyword>
<organism evidence="2">
    <name type="scientific">Schizaphis graminum</name>
    <name type="common">Green bug aphid</name>
    <dbReference type="NCBI Taxonomy" id="13262"/>
    <lineage>
        <taxon>Eukaryota</taxon>
        <taxon>Metazoa</taxon>
        <taxon>Ecdysozoa</taxon>
        <taxon>Arthropoda</taxon>
        <taxon>Hexapoda</taxon>
        <taxon>Insecta</taxon>
        <taxon>Pterygota</taxon>
        <taxon>Neoptera</taxon>
        <taxon>Paraneoptera</taxon>
        <taxon>Hemiptera</taxon>
        <taxon>Sternorrhyncha</taxon>
        <taxon>Aphidomorpha</taxon>
        <taxon>Aphidoidea</taxon>
        <taxon>Aphididae</taxon>
        <taxon>Aphidini</taxon>
        <taxon>Schizaphis</taxon>
    </lineage>
</organism>
<sequence length="443" mass="48580">MDKYVKRIKRKEDGGDDNADKFYVPGGQWTSADDDDLACALGVQQPAAPQKTVQTDSPLSPISSVSPASSDLSKKSIGQMKRNYVSRRLLFDEEEKISINKLVNEQIIINSQPINELEEKMTPEVNPYQAIIDSLSARGFVVNKHSPFKDDDRSPGQYDHYIPAGSDLQTTDIKREDNTILTSLPPICRQFKCLSVFEGIDYTVSVADAGPAANDSIETAKVLAAVGPHPYIVSYFCNWSDARYHYMQMEQCQASLSSLRINNVADCRMVLEHISCALHYLHDGKMYAHNRVTRPNVFTVKDGDRIVYKLGGFDAATKLSADSGTAAAADVQSLCLTVSELMKDVGDRCSVDVDDLRQYLSSVAGTVSANALSVWRWCCGTRPPLQRTRQSSMSALMYRNIGTGDEDGGAAAADQTTVATALSFRKIAARRAYEIAASATPSK</sequence>
<gene>
    <name evidence="2" type="primary">WEE1</name>
    <name evidence="2" type="ORF">g.103908</name>
</gene>
<protein>
    <submittedName>
        <fullName evidence="2">Wee1-like protein kinase</fullName>
    </submittedName>
</protein>
<dbReference type="GO" id="GO:0016301">
    <property type="term" value="F:kinase activity"/>
    <property type="evidence" value="ECO:0007669"/>
    <property type="project" value="UniProtKB-KW"/>
</dbReference>